<dbReference type="Proteomes" id="UP000542811">
    <property type="component" value="Unassembled WGS sequence"/>
</dbReference>
<keyword evidence="2 6" id="KW-0238">DNA-binding</keyword>
<dbReference type="InterPro" id="IPR000792">
    <property type="entry name" value="Tscrpt_reg_LuxR_C"/>
</dbReference>
<dbReference type="PANTHER" id="PTHR44688:SF16">
    <property type="entry name" value="DNA-BINDING TRANSCRIPTIONAL ACTIVATOR DEVR_DOSR"/>
    <property type="match status" value="1"/>
</dbReference>
<dbReference type="PRINTS" id="PR00038">
    <property type="entry name" value="HTHLUXR"/>
</dbReference>
<gene>
    <name evidence="6" type="ORF">FHS25_001823</name>
</gene>
<evidence type="ECO:0000313" key="7">
    <source>
        <dbReference type="Proteomes" id="UP000542811"/>
    </source>
</evidence>
<keyword evidence="3" id="KW-0804">Transcription</keyword>
<dbReference type="SUPFAM" id="SSF46894">
    <property type="entry name" value="C-terminal effector domain of the bipartite response regulators"/>
    <property type="match status" value="1"/>
</dbReference>
<keyword evidence="7" id="KW-1185">Reference proteome</keyword>
<feature type="region of interest" description="Disordered" evidence="4">
    <location>
        <begin position="45"/>
        <end position="81"/>
    </location>
</feature>
<accession>A0ABR6G523</accession>
<dbReference type="Gene3D" id="1.10.10.60">
    <property type="entry name" value="Homeodomain-like"/>
    <property type="match status" value="1"/>
</dbReference>
<reference evidence="6 7" key="1">
    <citation type="submission" date="2020-08" db="EMBL/GenBank/DDBJ databases">
        <title>Genomic Encyclopedia of Type Strains, Phase III (KMG-III): the genomes of soil and plant-associated and newly described type strains.</title>
        <authorList>
            <person name="Whitman W."/>
        </authorList>
    </citation>
    <scope>NUCLEOTIDE SEQUENCE [LARGE SCALE GENOMIC DNA]</scope>
    <source>
        <strain evidence="6 7">CECT 8280</strain>
    </source>
</reference>
<proteinExistence type="predicted"/>
<keyword evidence="1" id="KW-0805">Transcription regulation</keyword>
<evidence type="ECO:0000256" key="4">
    <source>
        <dbReference type="SAM" id="MobiDB-lite"/>
    </source>
</evidence>
<evidence type="ECO:0000256" key="2">
    <source>
        <dbReference type="ARBA" id="ARBA00023125"/>
    </source>
</evidence>
<dbReference type="InterPro" id="IPR036388">
    <property type="entry name" value="WH-like_DNA-bd_sf"/>
</dbReference>
<comment type="caution">
    <text evidence="6">The sequence shown here is derived from an EMBL/GenBank/DDBJ whole genome shotgun (WGS) entry which is preliminary data.</text>
</comment>
<dbReference type="SMART" id="SM00421">
    <property type="entry name" value="HTH_LUXR"/>
    <property type="match status" value="1"/>
</dbReference>
<evidence type="ECO:0000259" key="5">
    <source>
        <dbReference type="PROSITE" id="PS50043"/>
    </source>
</evidence>
<dbReference type="PROSITE" id="PS50043">
    <property type="entry name" value="HTH_LUXR_2"/>
    <property type="match status" value="1"/>
</dbReference>
<organism evidence="6 7">
    <name type="scientific">Rhizobium laguerreae</name>
    <dbReference type="NCBI Taxonomy" id="1076926"/>
    <lineage>
        <taxon>Bacteria</taxon>
        <taxon>Pseudomonadati</taxon>
        <taxon>Pseudomonadota</taxon>
        <taxon>Alphaproteobacteria</taxon>
        <taxon>Hyphomicrobiales</taxon>
        <taxon>Rhizobiaceae</taxon>
        <taxon>Rhizobium/Agrobacterium group</taxon>
        <taxon>Rhizobium</taxon>
    </lineage>
</organism>
<dbReference type="CDD" id="cd06170">
    <property type="entry name" value="LuxR_C_like"/>
    <property type="match status" value="1"/>
</dbReference>
<dbReference type="PROSITE" id="PS00622">
    <property type="entry name" value="HTH_LUXR_1"/>
    <property type="match status" value="1"/>
</dbReference>
<evidence type="ECO:0000313" key="6">
    <source>
        <dbReference type="EMBL" id="MBB3161374.1"/>
    </source>
</evidence>
<feature type="domain" description="HTH luxR-type" evidence="5">
    <location>
        <begin position="95"/>
        <end position="160"/>
    </location>
</feature>
<dbReference type="Gene3D" id="1.10.10.10">
    <property type="entry name" value="Winged helix-like DNA-binding domain superfamily/Winged helix DNA-binding domain"/>
    <property type="match status" value="1"/>
</dbReference>
<protein>
    <submittedName>
        <fullName evidence="6">DNA-binding CsgD family transcriptional regulator</fullName>
    </submittedName>
</protein>
<dbReference type="GO" id="GO:0003677">
    <property type="term" value="F:DNA binding"/>
    <property type="evidence" value="ECO:0007669"/>
    <property type="project" value="UniProtKB-KW"/>
</dbReference>
<dbReference type="PANTHER" id="PTHR44688">
    <property type="entry name" value="DNA-BINDING TRANSCRIPTIONAL ACTIVATOR DEVR_DOSR"/>
    <property type="match status" value="1"/>
</dbReference>
<sequence length="163" mass="17782">MTITFWTEDKIVKAEKLWKEGLSAREIATLFGSKKNTVINMAHRNRDRFPSRQDLASASEGRPACPADPPPRPRHAGDPVGRACDDAARAEHRWACGAMSQVTPRETEVIRWMAAGKTAAEIGTILGISPITVNTHIANAKMKLGVFKETALVAAALRNGIIR</sequence>
<dbReference type="InterPro" id="IPR016032">
    <property type="entry name" value="Sig_transdc_resp-reg_C-effctor"/>
</dbReference>
<dbReference type="EMBL" id="JACHXX010000002">
    <property type="protein sequence ID" value="MBB3161374.1"/>
    <property type="molecule type" value="Genomic_DNA"/>
</dbReference>
<evidence type="ECO:0000256" key="3">
    <source>
        <dbReference type="ARBA" id="ARBA00023163"/>
    </source>
</evidence>
<dbReference type="Pfam" id="PF00196">
    <property type="entry name" value="GerE"/>
    <property type="match status" value="1"/>
</dbReference>
<name>A0ABR6G523_9HYPH</name>
<evidence type="ECO:0000256" key="1">
    <source>
        <dbReference type="ARBA" id="ARBA00023015"/>
    </source>
</evidence>